<protein>
    <submittedName>
        <fullName evidence="2">Uncharacterized protein</fullName>
    </submittedName>
</protein>
<evidence type="ECO:0000313" key="3">
    <source>
        <dbReference type="Proteomes" id="UP000006053"/>
    </source>
</evidence>
<sequence>MMDKLRLWAWYFALVVSAVLALISFYTGESLIHVVLSAIIGFTLIYGISIASITIFEKTGIEMDPGKLGGLLDIAVGQEDDLDLGDLEQEARNLEGMGPEQALYTKSGQIPPARAGQLNQEFAEGEPSVEKQAEIVRRMGWGE</sequence>
<feature type="transmembrane region" description="Helical" evidence="1">
    <location>
        <begin position="7"/>
        <end position="26"/>
    </location>
</feature>
<feature type="transmembrane region" description="Helical" evidence="1">
    <location>
        <begin position="32"/>
        <end position="56"/>
    </location>
</feature>
<reference evidence="3" key="1">
    <citation type="submission" date="2012-06" db="EMBL/GenBank/DDBJ databases">
        <title>Complete sequence of Desulfitobacterium dehalogenans ATCC 51507.</title>
        <authorList>
            <person name="Lucas S."/>
            <person name="Han J."/>
            <person name="Lapidus A."/>
            <person name="Cheng J.-F."/>
            <person name="Goodwin L."/>
            <person name="Pitluck S."/>
            <person name="Peters L."/>
            <person name="Ovchinnikova G."/>
            <person name="Teshima H."/>
            <person name="Detter J.C."/>
            <person name="Han C."/>
            <person name="Tapia R."/>
            <person name="Land M."/>
            <person name="Hauser L."/>
            <person name="Kyrpides N."/>
            <person name="Ivanova N."/>
            <person name="Pagani I."/>
            <person name="Kruse T."/>
            <person name="de Vos W.M."/>
            <person name="Smidt H."/>
            <person name="Woyke T."/>
        </authorList>
    </citation>
    <scope>NUCLEOTIDE SEQUENCE [LARGE SCALE GENOMIC DNA]</scope>
    <source>
        <strain evidence="3">ATCC 51507 / DSM 9161 / JW/IU-DC1</strain>
    </source>
</reference>
<reference evidence="2 3" key="2">
    <citation type="journal article" date="2015" name="J. Bacteriol.">
        <title>Genomic, proteomic, and biochemical analysis of the organohalide respiratory pathway in Desulfitobacterium dehalogenans.</title>
        <authorList>
            <person name="Kruse T."/>
            <person name="van de Pas B.A."/>
            <person name="Atteia A."/>
            <person name="Krab K."/>
            <person name="Hagen W.R."/>
            <person name="Goodwin L."/>
            <person name="Chain P."/>
            <person name="Boeren S."/>
            <person name="Maphosa F."/>
            <person name="Schraa G."/>
            <person name="de Vos W.M."/>
            <person name="van der Oost J."/>
            <person name="Smidt H."/>
            <person name="Stams A.J."/>
        </authorList>
    </citation>
    <scope>NUCLEOTIDE SEQUENCE [LARGE SCALE GENOMIC DNA]</scope>
    <source>
        <strain evidence="3">ATCC 51507 / DSM 9161 / JW/IU-DC1</strain>
    </source>
</reference>
<keyword evidence="1" id="KW-0472">Membrane</keyword>
<proteinExistence type="predicted"/>
<dbReference type="eggNOG" id="ENOG5033DAT">
    <property type="taxonomic scope" value="Bacteria"/>
</dbReference>
<keyword evidence="3" id="KW-1185">Reference proteome</keyword>
<evidence type="ECO:0000256" key="1">
    <source>
        <dbReference type="SAM" id="Phobius"/>
    </source>
</evidence>
<name>I4ACV1_DESDJ</name>
<dbReference type="RefSeq" id="WP_014795260.1">
    <property type="nucleotide sequence ID" value="NC_018017.1"/>
</dbReference>
<dbReference type="EMBL" id="CP003348">
    <property type="protein sequence ID" value="AFM01786.1"/>
    <property type="molecule type" value="Genomic_DNA"/>
</dbReference>
<keyword evidence="1" id="KW-1133">Transmembrane helix</keyword>
<dbReference type="HOGENOM" id="CLU_1967002_0_0_9"/>
<dbReference type="KEGG" id="ddh:Desde_3504"/>
<keyword evidence="1" id="KW-0812">Transmembrane</keyword>
<dbReference type="Proteomes" id="UP000006053">
    <property type="component" value="Chromosome"/>
</dbReference>
<organism evidence="2 3">
    <name type="scientific">Desulfitobacterium dehalogenans (strain ATCC 51507 / DSM 9161 / JW/IU-DC1)</name>
    <dbReference type="NCBI Taxonomy" id="756499"/>
    <lineage>
        <taxon>Bacteria</taxon>
        <taxon>Bacillati</taxon>
        <taxon>Bacillota</taxon>
        <taxon>Clostridia</taxon>
        <taxon>Eubacteriales</taxon>
        <taxon>Desulfitobacteriaceae</taxon>
        <taxon>Desulfitobacterium</taxon>
    </lineage>
</organism>
<evidence type="ECO:0000313" key="2">
    <source>
        <dbReference type="EMBL" id="AFM01786.1"/>
    </source>
</evidence>
<dbReference type="AlphaFoldDB" id="I4ACV1"/>
<gene>
    <name evidence="2" type="ordered locus">Desde_3504</name>
</gene>
<dbReference type="STRING" id="756499.Desde_3504"/>
<accession>I4ACV1</accession>
<dbReference type="OrthoDB" id="1797947at2"/>